<dbReference type="Proteomes" id="UP000645610">
    <property type="component" value="Unassembled WGS sequence"/>
</dbReference>
<evidence type="ECO:0000256" key="1">
    <source>
        <dbReference type="SAM" id="SignalP"/>
    </source>
</evidence>
<organism evidence="4 5">
    <name type="scientific">Hymenobacter properus</name>
    <dbReference type="NCBI Taxonomy" id="2791026"/>
    <lineage>
        <taxon>Bacteria</taxon>
        <taxon>Pseudomonadati</taxon>
        <taxon>Bacteroidota</taxon>
        <taxon>Cytophagia</taxon>
        <taxon>Cytophagales</taxon>
        <taxon>Hymenobacteraceae</taxon>
        <taxon>Hymenobacter</taxon>
    </lineage>
</organism>
<dbReference type="InterPro" id="IPR026444">
    <property type="entry name" value="Secre_tail"/>
</dbReference>
<proteinExistence type="predicted"/>
<feature type="chain" id="PRO_5037027506" evidence="1">
    <location>
        <begin position="27"/>
        <end position="829"/>
    </location>
</feature>
<dbReference type="Pfam" id="PF18962">
    <property type="entry name" value="Por_Secre_tail"/>
    <property type="match status" value="1"/>
</dbReference>
<gene>
    <name evidence="4" type="ORF">I2I01_17595</name>
</gene>
<evidence type="ECO:0000259" key="3">
    <source>
        <dbReference type="Pfam" id="PF20009"/>
    </source>
</evidence>
<evidence type="ECO:0000259" key="2">
    <source>
        <dbReference type="Pfam" id="PF18962"/>
    </source>
</evidence>
<feature type="domain" description="GEVED" evidence="3">
    <location>
        <begin position="404"/>
        <end position="484"/>
    </location>
</feature>
<dbReference type="NCBIfam" id="TIGR04183">
    <property type="entry name" value="Por_Secre_tail"/>
    <property type="match status" value="1"/>
</dbReference>
<dbReference type="EMBL" id="JADQDP010000004">
    <property type="protein sequence ID" value="MBF9143462.1"/>
    <property type="molecule type" value="Genomic_DNA"/>
</dbReference>
<dbReference type="Pfam" id="PF20009">
    <property type="entry name" value="GEVED"/>
    <property type="match status" value="2"/>
</dbReference>
<dbReference type="AlphaFoldDB" id="A0A931BJJ1"/>
<comment type="caution">
    <text evidence="4">The sequence shown here is derived from an EMBL/GenBank/DDBJ whole genome shotgun (WGS) entry which is preliminary data.</text>
</comment>
<feature type="signal peptide" evidence="1">
    <location>
        <begin position="1"/>
        <end position="26"/>
    </location>
</feature>
<reference evidence="4 5" key="1">
    <citation type="submission" date="2020-11" db="EMBL/GenBank/DDBJ databases">
        <authorList>
            <person name="Kim M.K."/>
        </authorList>
    </citation>
    <scope>NUCLEOTIDE SEQUENCE [LARGE SCALE GENOMIC DNA]</scope>
    <source>
        <strain evidence="4 5">BT439</strain>
    </source>
</reference>
<name>A0A931BJJ1_9BACT</name>
<sequence>MNQKFTHYAKLALCALGLGAAPRAQAAYVPVALTGYNHDVVANGTGVSTNSTTVGVDDSNYVFMAQDYNPTGTSYLPNNGLINSAATTGLTYQLAPYNANNSLRMPATPTGTGTGSGTVTFVTPQAAGEVYVLATSGSGASTVNITVTFTDGTTQVFNNQTVSDWYGGGNYAILGLGRVQRGVENRENNATNPRLYQLLLTLAPANFGKLVQSVGFAKTSATGVLNVMGITINSVCSGTPSAGVPAASTPSACTNNSFTLSLTGASSGSGVSYQWQSSPAGANTFTNISGATAVPYTVASQTAATDYRVVVTCSGSGLSSTSPLVSVTQNTFLNCYCTPSGGNCTNEWIRGVTLAALGNTNTTCTTGGYASYTANAALTTNLSQGATYPVTLDLRVNAASSAAGLWIDYDHSGTFDASEYTLIGTGPATGFTALNLSLTANVTIPATALTGPTRLRVRSNNGSVVGNQACFNNYFGEVEDYLVTIVAPTACAGTPTGGTATASSTSVCPATAFTLRASGYSSGATGLSYQWQSSPAGFNNYTNISGATTVPYTVASLTAATDYRLQVTCSGSSATAVSAPVSVTLAPFLQCYCTPTYVSGGNNDIIKTVTINSFANNTSTLGNVAPYYHDYSAQQPGTLTIPNLPANVVLTFGADNFQYSALWVDFNHNGSFEASEYFTSGTNAGANGTATIPVTVPASALMGQTKMRIRGGDDLVPLAGQACGASQSDYGEAEDYLVSIINVSASRTGQQEVALSAFPNPATNALTVTVARTGARAEVSLTDLTGRVLQTQSLTSQNARFDLSSLAAGIYLVRYQDESRTSTIKVSKQ</sequence>
<evidence type="ECO:0000313" key="5">
    <source>
        <dbReference type="Proteomes" id="UP000645610"/>
    </source>
</evidence>
<feature type="domain" description="Secretion system C-terminal sorting" evidence="2">
    <location>
        <begin position="758"/>
        <end position="825"/>
    </location>
</feature>
<accession>A0A931BJJ1</accession>
<evidence type="ECO:0000313" key="4">
    <source>
        <dbReference type="EMBL" id="MBF9143462.1"/>
    </source>
</evidence>
<dbReference type="InterPro" id="IPR045474">
    <property type="entry name" value="GEVED"/>
</dbReference>
<feature type="domain" description="GEVED" evidence="3">
    <location>
        <begin position="661"/>
        <end position="738"/>
    </location>
</feature>
<keyword evidence="1" id="KW-0732">Signal</keyword>
<dbReference type="RefSeq" id="WP_196287816.1">
    <property type="nucleotide sequence ID" value="NZ_JADQDP010000004.1"/>
</dbReference>
<dbReference type="Gene3D" id="2.60.40.2700">
    <property type="match status" value="2"/>
</dbReference>
<protein>
    <submittedName>
        <fullName evidence="4">T9SS type A sorting domain-containing protein</fullName>
    </submittedName>
</protein>
<keyword evidence="5" id="KW-1185">Reference proteome</keyword>